<dbReference type="AlphaFoldDB" id="A0A7X9NZU0"/>
<dbReference type="Pfam" id="PF02082">
    <property type="entry name" value="Rrf2"/>
    <property type="match status" value="1"/>
</dbReference>
<reference evidence="1 2" key="1">
    <citation type="submission" date="2020-04" db="EMBL/GenBank/DDBJ databases">
        <title>Flammeovirga sp. SR4, a novel species isolated from seawater.</title>
        <authorList>
            <person name="Wang X."/>
        </authorList>
    </citation>
    <scope>NUCLEOTIDE SEQUENCE [LARGE SCALE GENOMIC DNA]</scope>
    <source>
        <strain evidence="1 2">ATCC 23126</strain>
    </source>
</reference>
<evidence type="ECO:0000313" key="1">
    <source>
        <dbReference type="EMBL" id="NME66908.1"/>
    </source>
</evidence>
<dbReference type="SUPFAM" id="SSF46785">
    <property type="entry name" value="Winged helix' DNA-binding domain"/>
    <property type="match status" value="1"/>
</dbReference>
<dbReference type="NCBIfam" id="TIGR00738">
    <property type="entry name" value="rrf2_super"/>
    <property type="match status" value="1"/>
</dbReference>
<gene>
    <name evidence="1" type="ORF">HHU12_02920</name>
</gene>
<dbReference type="InterPro" id="IPR000944">
    <property type="entry name" value="Tscrpt_reg_Rrf2"/>
</dbReference>
<accession>A0A7X9NZU0</accession>
<proteinExistence type="predicted"/>
<evidence type="ECO:0000313" key="2">
    <source>
        <dbReference type="Proteomes" id="UP000576082"/>
    </source>
</evidence>
<dbReference type="GO" id="GO:0005829">
    <property type="term" value="C:cytosol"/>
    <property type="evidence" value="ECO:0007669"/>
    <property type="project" value="TreeGrafter"/>
</dbReference>
<protein>
    <submittedName>
        <fullName evidence="1">Rrf2 family transcriptional regulator</fullName>
    </submittedName>
</protein>
<dbReference type="PROSITE" id="PS01332">
    <property type="entry name" value="HTH_RRF2_1"/>
    <property type="match status" value="1"/>
</dbReference>
<dbReference type="PANTHER" id="PTHR33221">
    <property type="entry name" value="WINGED HELIX-TURN-HELIX TRANSCRIPTIONAL REGULATOR, RRF2 FAMILY"/>
    <property type="match status" value="1"/>
</dbReference>
<sequence>MFSKACTYGIRALILITQRSNEGKKIGVKEIAEVTSTPEPFTAKILQQLSRQGVIQSIKGPKGGFFLDEEQQNTSIYDVVEAIDGDQLMTGCGLGFLECSDEKPCPMHAKFKSIRASINKMLETTTLKDLSDDVEGGLSFLALKR</sequence>
<dbReference type="Gene3D" id="1.10.10.10">
    <property type="entry name" value="Winged helix-like DNA-binding domain superfamily/Winged helix DNA-binding domain"/>
    <property type="match status" value="1"/>
</dbReference>
<comment type="caution">
    <text evidence="1">The sequence shown here is derived from an EMBL/GenBank/DDBJ whole genome shotgun (WGS) entry which is preliminary data.</text>
</comment>
<dbReference type="InterPro" id="IPR036390">
    <property type="entry name" value="WH_DNA-bd_sf"/>
</dbReference>
<keyword evidence="2" id="KW-1185">Reference proteome</keyword>
<dbReference type="GO" id="GO:0003700">
    <property type="term" value="F:DNA-binding transcription factor activity"/>
    <property type="evidence" value="ECO:0007669"/>
    <property type="project" value="TreeGrafter"/>
</dbReference>
<dbReference type="InterPro" id="IPR036388">
    <property type="entry name" value="WH-like_DNA-bd_sf"/>
</dbReference>
<dbReference type="Proteomes" id="UP000576082">
    <property type="component" value="Unassembled WGS sequence"/>
</dbReference>
<dbReference type="PANTHER" id="PTHR33221:SF13">
    <property type="entry name" value="TRANSCRIPTIONAL REGULATOR-RELATED"/>
    <property type="match status" value="1"/>
</dbReference>
<dbReference type="PROSITE" id="PS51197">
    <property type="entry name" value="HTH_RRF2_2"/>
    <property type="match status" value="1"/>
</dbReference>
<organism evidence="1 2">
    <name type="scientific">Flammeovirga aprica JL-4</name>
    <dbReference type="NCBI Taxonomy" id="694437"/>
    <lineage>
        <taxon>Bacteria</taxon>
        <taxon>Pseudomonadati</taxon>
        <taxon>Bacteroidota</taxon>
        <taxon>Cytophagia</taxon>
        <taxon>Cytophagales</taxon>
        <taxon>Flammeovirgaceae</taxon>
        <taxon>Flammeovirga</taxon>
    </lineage>
</organism>
<dbReference type="RefSeq" id="WP_169654838.1">
    <property type="nucleotide sequence ID" value="NZ_JABANE010000005.1"/>
</dbReference>
<dbReference type="EMBL" id="JABANE010000005">
    <property type="protein sequence ID" value="NME66908.1"/>
    <property type="molecule type" value="Genomic_DNA"/>
</dbReference>
<dbReference type="InterPro" id="IPR030489">
    <property type="entry name" value="TR_Rrf2-type_CS"/>
</dbReference>
<name>A0A7X9NZU0_9BACT</name>